<name>A0A1W9S169_9BACT</name>
<dbReference type="PANTHER" id="PTHR43861">
    <property type="entry name" value="TRANS-ACONITATE 2-METHYLTRANSFERASE-RELATED"/>
    <property type="match status" value="1"/>
</dbReference>
<feature type="domain" description="Methyltransferase" evidence="2">
    <location>
        <begin position="49"/>
        <end position="145"/>
    </location>
</feature>
<dbReference type="EMBL" id="NATQ01000049">
    <property type="protein sequence ID" value="OQX90476.1"/>
    <property type="molecule type" value="Genomic_DNA"/>
</dbReference>
<evidence type="ECO:0000313" key="4">
    <source>
        <dbReference type="Proteomes" id="UP000192611"/>
    </source>
</evidence>
<dbReference type="GO" id="GO:0016740">
    <property type="term" value="F:transferase activity"/>
    <property type="evidence" value="ECO:0007669"/>
    <property type="project" value="UniProtKB-KW"/>
</dbReference>
<comment type="caution">
    <text evidence="3">The sequence shown here is derived from an EMBL/GenBank/DDBJ whole genome shotgun (WGS) entry which is preliminary data.</text>
</comment>
<dbReference type="Gene3D" id="2.20.25.110">
    <property type="entry name" value="S-adenosyl-L-methionine-dependent methyltransferases"/>
    <property type="match status" value="1"/>
</dbReference>
<sequence length="251" mass="29370">MKKEKPWHEDDSFWETVNDVMFTRNRMDITPAEIDRVLNILGVEENAHILDLCCGVGRHSIELARRGYKITGIDRTRSYLDRAKQSAMEENLTNIEFIEADMRTFCSPDTFDAVINLYTSFGYFEDPEDDKRVLQNIHKSLRAGGNLLLEMMGKEVLARIFQRTRWHEEEDGTLILQESRVCEGFSWIENRWIIIKGGKRADFRVDHRLYSAKELTTLITECGFMGFEVYGDLERSPYDEKAKRLIVVAWK</sequence>
<proteinExistence type="predicted"/>
<dbReference type="Pfam" id="PF13649">
    <property type="entry name" value="Methyltransf_25"/>
    <property type="match status" value="1"/>
</dbReference>
<evidence type="ECO:0000259" key="2">
    <source>
        <dbReference type="Pfam" id="PF13649"/>
    </source>
</evidence>
<evidence type="ECO:0000256" key="1">
    <source>
        <dbReference type="ARBA" id="ARBA00022679"/>
    </source>
</evidence>
<reference evidence="4" key="1">
    <citation type="submission" date="2017-03" db="EMBL/GenBank/DDBJ databases">
        <title>Novel pathways for hydrocarbon cycling and metabolic interdependencies in hydrothermal sediment communities.</title>
        <authorList>
            <person name="Dombrowski N."/>
            <person name="Seitz K."/>
            <person name="Teske A."/>
            <person name="Baker B."/>
        </authorList>
    </citation>
    <scope>NUCLEOTIDE SEQUENCE [LARGE SCALE GENOMIC DNA]</scope>
</reference>
<evidence type="ECO:0000313" key="3">
    <source>
        <dbReference type="EMBL" id="OQX90476.1"/>
    </source>
</evidence>
<accession>A0A1W9S169</accession>
<organism evidence="3 4">
    <name type="scientific">Candidatus Coatesbacteria bacterium 4484_99</name>
    <dbReference type="NCBI Taxonomy" id="1970774"/>
    <lineage>
        <taxon>Bacteria</taxon>
        <taxon>Candidatus Coatesiibacteriota</taxon>
    </lineage>
</organism>
<protein>
    <recommendedName>
        <fullName evidence="2">Methyltransferase domain-containing protein</fullName>
    </recommendedName>
</protein>
<keyword evidence="1" id="KW-0808">Transferase</keyword>
<dbReference type="InterPro" id="IPR029063">
    <property type="entry name" value="SAM-dependent_MTases_sf"/>
</dbReference>
<dbReference type="AlphaFoldDB" id="A0A1W9S169"/>
<gene>
    <name evidence="3" type="ORF">B6D57_02925</name>
</gene>
<dbReference type="SUPFAM" id="SSF53335">
    <property type="entry name" value="S-adenosyl-L-methionine-dependent methyltransferases"/>
    <property type="match status" value="1"/>
</dbReference>
<dbReference type="Proteomes" id="UP000192611">
    <property type="component" value="Unassembled WGS sequence"/>
</dbReference>
<dbReference type="CDD" id="cd02440">
    <property type="entry name" value="AdoMet_MTases"/>
    <property type="match status" value="1"/>
</dbReference>
<dbReference type="Gene3D" id="3.40.50.150">
    <property type="entry name" value="Vaccinia Virus protein VP39"/>
    <property type="match status" value="1"/>
</dbReference>
<dbReference type="InterPro" id="IPR041698">
    <property type="entry name" value="Methyltransf_25"/>
</dbReference>